<dbReference type="PANTHER" id="PTHR38687">
    <property type="entry name" value="CELL DIVISION PROTEIN DEDD-RELATED"/>
    <property type="match status" value="1"/>
</dbReference>
<gene>
    <name evidence="2" type="ORF">METZ01_LOCUS51260</name>
</gene>
<dbReference type="InterPro" id="IPR052521">
    <property type="entry name" value="Cell_div_SPOR-domain"/>
</dbReference>
<accession>A0A381S2U3</accession>
<evidence type="ECO:0000259" key="1">
    <source>
        <dbReference type="PROSITE" id="PS51724"/>
    </source>
</evidence>
<dbReference type="InterPro" id="IPR007730">
    <property type="entry name" value="SPOR-like_dom"/>
</dbReference>
<dbReference type="GO" id="GO:0042834">
    <property type="term" value="F:peptidoglycan binding"/>
    <property type="evidence" value="ECO:0007669"/>
    <property type="project" value="InterPro"/>
</dbReference>
<dbReference type="PANTHER" id="PTHR38687:SF2">
    <property type="entry name" value="CELL DIVISION PROTEIN FTSN"/>
    <property type="match status" value="1"/>
</dbReference>
<protein>
    <recommendedName>
        <fullName evidence="1">SPOR domain-containing protein</fullName>
    </recommendedName>
</protein>
<dbReference type="Pfam" id="PF05036">
    <property type="entry name" value="SPOR"/>
    <property type="match status" value="1"/>
</dbReference>
<dbReference type="AlphaFoldDB" id="A0A381S2U3"/>
<dbReference type="InterPro" id="IPR036680">
    <property type="entry name" value="SPOR-like_sf"/>
</dbReference>
<reference evidence="2" key="1">
    <citation type="submission" date="2018-05" db="EMBL/GenBank/DDBJ databases">
        <authorList>
            <person name="Lanie J.A."/>
            <person name="Ng W.-L."/>
            <person name="Kazmierczak K.M."/>
            <person name="Andrzejewski T.M."/>
            <person name="Davidsen T.M."/>
            <person name="Wayne K.J."/>
            <person name="Tettelin H."/>
            <person name="Glass J.I."/>
            <person name="Rusch D."/>
            <person name="Podicherti R."/>
            <person name="Tsui H.-C.T."/>
            <person name="Winkler M.E."/>
        </authorList>
    </citation>
    <scope>NUCLEOTIDE SEQUENCE</scope>
</reference>
<name>A0A381S2U3_9ZZZZ</name>
<proteinExistence type="predicted"/>
<dbReference type="Gene3D" id="3.30.70.1070">
    <property type="entry name" value="Sporulation related repeat"/>
    <property type="match status" value="1"/>
</dbReference>
<dbReference type="PROSITE" id="PS51724">
    <property type="entry name" value="SPOR"/>
    <property type="match status" value="1"/>
</dbReference>
<organism evidence="2">
    <name type="scientific">marine metagenome</name>
    <dbReference type="NCBI Taxonomy" id="408172"/>
    <lineage>
        <taxon>unclassified sequences</taxon>
        <taxon>metagenomes</taxon>
        <taxon>ecological metagenomes</taxon>
    </lineage>
</organism>
<evidence type="ECO:0000313" key="2">
    <source>
        <dbReference type="EMBL" id="SUZ98406.1"/>
    </source>
</evidence>
<dbReference type="EMBL" id="UINC01002602">
    <property type="protein sequence ID" value="SUZ98406.1"/>
    <property type="molecule type" value="Genomic_DNA"/>
</dbReference>
<sequence>MRLIYLAILISITTSTFYFKDGLLLGFFGEGKKPTVSKKVSAVKPKFLINKAEALKPVSHQFTFFETLNDKTMTKYVGLHGEMLPVSSPAKPVFLFKEKNISSLVVEPAKSDLKSKTLKIVQEEKKPSQSTLIRFFVQVSSFRNQKKAGALKIKLQEKGFDSFLIGKELPNHGGKWYRVFLGKYSDEELAGKDAERARKEFRLNAVVIRKTLG</sequence>
<dbReference type="SUPFAM" id="SSF110997">
    <property type="entry name" value="Sporulation related repeat"/>
    <property type="match status" value="1"/>
</dbReference>
<feature type="domain" description="SPOR" evidence="1">
    <location>
        <begin position="129"/>
        <end position="210"/>
    </location>
</feature>